<gene>
    <name evidence="6" type="ORF">CFP56_013405</name>
</gene>
<comment type="caution">
    <text evidence="6">The sequence shown here is derived from an EMBL/GenBank/DDBJ whole genome shotgun (WGS) entry which is preliminary data.</text>
</comment>
<dbReference type="InterPro" id="IPR036514">
    <property type="entry name" value="SGNH_hydro_sf"/>
</dbReference>
<dbReference type="InterPro" id="IPR035669">
    <property type="entry name" value="SGNH_plant_lipase-like"/>
</dbReference>
<evidence type="ECO:0000256" key="5">
    <source>
        <dbReference type="SAM" id="SignalP"/>
    </source>
</evidence>
<reference evidence="6 7" key="1">
    <citation type="journal article" date="2018" name="Sci. Data">
        <title>The draft genome sequence of cork oak.</title>
        <authorList>
            <person name="Ramos A.M."/>
            <person name="Usie A."/>
            <person name="Barbosa P."/>
            <person name="Barros P.M."/>
            <person name="Capote T."/>
            <person name="Chaves I."/>
            <person name="Simoes F."/>
            <person name="Abreu I."/>
            <person name="Carrasquinho I."/>
            <person name="Faro C."/>
            <person name="Guimaraes J.B."/>
            <person name="Mendonca D."/>
            <person name="Nobrega F."/>
            <person name="Rodrigues L."/>
            <person name="Saibo N.J.M."/>
            <person name="Varela M.C."/>
            <person name="Egas C."/>
            <person name="Matos J."/>
            <person name="Miguel C.M."/>
            <person name="Oliveira M.M."/>
            <person name="Ricardo C.P."/>
            <person name="Goncalves S."/>
        </authorList>
    </citation>
    <scope>NUCLEOTIDE SEQUENCE [LARGE SCALE GENOMIC DNA]</scope>
    <source>
        <strain evidence="7">cv. HL8</strain>
    </source>
</reference>
<dbReference type="Proteomes" id="UP000237347">
    <property type="component" value="Unassembled WGS sequence"/>
</dbReference>
<keyword evidence="3" id="KW-0378">Hydrolase</keyword>
<dbReference type="Gene3D" id="3.40.50.1110">
    <property type="entry name" value="SGNH hydrolase"/>
    <property type="match status" value="2"/>
</dbReference>
<proteinExistence type="inferred from homology"/>
<keyword evidence="2 5" id="KW-0732">Signal</keyword>
<evidence type="ECO:0000256" key="2">
    <source>
        <dbReference type="ARBA" id="ARBA00022729"/>
    </source>
</evidence>
<sequence>MVSHFTSHHSHQFIFITLATIFILTSSSSAATETHPPRPFKKIYAFGDSFTDTGNTKSVTGPTGFGHVSNPPYGITFFHHPTDRYSDGRLVIDFVAETLSLPYLPPYRKIRGKVSSSTFGVNFAVAGATATNHAFFVKNNLTLDITPESIQTQLHWFNKYLESQGCKNASASDCKEAFDDALFWVGEIGVNDYAYAVGSSIPDDTIRKLGIASFTGVLQASIEWFPKLSKIIISKVEIFFRLNEANMLHRTAKVASIKVFQTWKMALLKALLRQQDFEYVSCTSIFTLLEKGAKYVVVQGLPLSGCLPLAMSLAAEDDRDGIGCVKSVNNQSYIHNAVLQAKLQELRKQFPNAVITYADYWNAYRTVMKSPSQYGFKELYSCCCGKGEPYNFDVFTTCGMANVSACANPSKYINWDGVHLTEAMYKENATIVKELYSCCCGKGEPYNFDVFTTCGMANVSACANPSKYINWDGVHLTEAMYKVVTKMFLNGTFSHPPFSYLLDRKIKQG</sequence>
<protein>
    <submittedName>
        <fullName evidence="6">Gdsl esterase/lipase</fullName>
    </submittedName>
</protein>
<organism evidence="6 7">
    <name type="scientific">Quercus suber</name>
    <name type="common">Cork oak</name>
    <dbReference type="NCBI Taxonomy" id="58331"/>
    <lineage>
        <taxon>Eukaryota</taxon>
        <taxon>Viridiplantae</taxon>
        <taxon>Streptophyta</taxon>
        <taxon>Embryophyta</taxon>
        <taxon>Tracheophyta</taxon>
        <taxon>Spermatophyta</taxon>
        <taxon>Magnoliopsida</taxon>
        <taxon>eudicotyledons</taxon>
        <taxon>Gunneridae</taxon>
        <taxon>Pentapetalae</taxon>
        <taxon>rosids</taxon>
        <taxon>fabids</taxon>
        <taxon>Fagales</taxon>
        <taxon>Fagaceae</taxon>
        <taxon>Quercus</taxon>
    </lineage>
</organism>
<evidence type="ECO:0000256" key="3">
    <source>
        <dbReference type="ARBA" id="ARBA00022801"/>
    </source>
</evidence>
<keyword evidence="4" id="KW-0325">Glycoprotein</keyword>
<evidence type="ECO:0000256" key="4">
    <source>
        <dbReference type="ARBA" id="ARBA00023180"/>
    </source>
</evidence>
<feature type="chain" id="PRO_5043519391" evidence="5">
    <location>
        <begin position="31"/>
        <end position="509"/>
    </location>
</feature>
<dbReference type="Pfam" id="PF00657">
    <property type="entry name" value="Lipase_GDSL"/>
    <property type="match status" value="2"/>
</dbReference>
<dbReference type="PANTHER" id="PTHR22835">
    <property type="entry name" value="ZINC FINGER FYVE DOMAIN CONTAINING PROTEIN"/>
    <property type="match status" value="1"/>
</dbReference>
<evidence type="ECO:0000313" key="6">
    <source>
        <dbReference type="EMBL" id="KAK7842822.1"/>
    </source>
</evidence>
<dbReference type="CDD" id="cd01837">
    <property type="entry name" value="SGNH_plant_lipase_like"/>
    <property type="match status" value="1"/>
</dbReference>
<comment type="similarity">
    <text evidence="1">Belongs to the 'GDSL' lipolytic enzyme family.</text>
</comment>
<evidence type="ECO:0000313" key="7">
    <source>
        <dbReference type="Proteomes" id="UP000237347"/>
    </source>
</evidence>
<name>A0AAW0KTV0_QUESU</name>
<feature type="signal peptide" evidence="5">
    <location>
        <begin position="1"/>
        <end position="30"/>
    </location>
</feature>
<evidence type="ECO:0000256" key="1">
    <source>
        <dbReference type="ARBA" id="ARBA00008668"/>
    </source>
</evidence>
<dbReference type="EMBL" id="PKMF04000215">
    <property type="protein sequence ID" value="KAK7842822.1"/>
    <property type="molecule type" value="Genomic_DNA"/>
</dbReference>
<dbReference type="InterPro" id="IPR001087">
    <property type="entry name" value="GDSL"/>
</dbReference>
<dbReference type="AlphaFoldDB" id="A0AAW0KTV0"/>
<dbReference type="GO" id="GO:0016788">
    <property type="term" value="F:hydrolase activity, acting on ester bonds"/>
    <property type="evidence" value="ECO:0007669"/>
    <property type="project" value="InterPro"/>
</dbReference>
<accession>A0AAW0KTV0</accession>
<keyword evidence="7" id="KW-1185">Reference proteome</keyword>
<dbReference type="PANTHER" id="PTHR22835:SF557">
    <property type="entry name" value="LIPASE_HYDROLASE FAMILY PROTEIN, PUTATIVE, EXPRESSED-RELATED"/>
    <property type="match status" value="1"/>
</dbReference>